<organism evidence="1 2">
    <name type="scientific">Barnesiella viscericola DSM 18177</name>
    <dbReference type="NCBI Taxonomy" id="880074"/>
    <lineage>
        <taxon>Bacteria</taxon>
        <taxon>Pseudomonadati</taxon>
        <taxon>Bacteroidota</taxon>
        <taxon>Bacteroidia</taxon>
        <taxon>Bacteroidales</taxon>
        <taxon>Barnesiellaceae</taxon>
        <taxon>Barnesiella</taxon>
    </lineage>
</organism>
<dbReference type="eggNOG" id="ENOG50304CZ">
    <property type="taxonomic scope" value="Bacteria"/>
</dbReference>
<dbReference type="InterPro" id="IPR025049">
    <property type="entry name" value="Mfa-like_1"/>
</dbReference>
<proteinExistence type="predicted"/>
<evidence type="ECO:0000313" key="1">
    <source>
        <dbReference type="EMBL" id="AHF13675.1"/>
    </source>
</evidence>
<gene>
    <name evidence="1" type="ORF">BARVI_03925</name>
</gene>
<dbReference type="EMBL" id="CP007034">
    <property type="protein sequence ID" value="AHF13675.1"/>
    <property type="molecule type" value="Genomic_DNA"/>
</dbReference>
<dbReference type="HOGENOM" id="CLU_949006_0_0_10"/>
<dbReference type="Pfam" id="PF13149">
    <property type="entry name" value="Mfa_like_1"/>
    <property type="match status" value="1"/>
</dbReference>
<dbReference type="CDD" id="cd13121">
    <property type="entry name" value="BF2867_like_C"/>
    <property type="match status" value="1"/>
</dbReference>
<protein>
    <recommendedName>
        <fullName evidence="3">Fimbrillin family protein</fullName>
    </recommendedName>
</protein>
<dbReference type="Proteomes" id="UP000018901">
    <property type="component" value="Chromosome"/>
</dbReference>
<dbReference type="Gene3D" id="2.60.40.2630">
    <property type="match status" value="1"/>
</dbReference>
<evidence type="ECO:0008006" key="3">
    <source>
        <dbReference type="Google" id="ProtNLM"/>
    </source>
</evidence>
<dbReference type="PATRIC" id="fig|880074.11.peg.824"/>
<reference evidence="1 2" key="1">
    <citation type="submission" date="2013-12" db="EMBL/GenBank/DDBJ databases">
        <authorList>
            <consortium name="DOE Joint Genome Institute"/>
            <person name="Eisen J."/>
            <person name="Huntemann M."/>
            <person name="Han J."/>
            <person name="Chen A."/>
            <person name="Kyrpides N."/>
            <person name="Mavromatis K."/>
            <person name="Markowitz V."/>
            <person name="Palaniappan K."/>
            <person name="Ivanova N."/>
            <person name="Schaumberg A."/>
            <person name="Pati A."/>
            <person name="Liolios K."/>
            <person name="Nordberg H.P."/>
            <person name="Cantor M.N."/>
            <person name="Hua S.X."/>
            <person name="Woyke T."/>
        </authorList>
    </citation>
    <scope>NUCLEOTIDE SEQUENCE [LARGE SCALE GENOMIC DNA]</scope>
    <source>
        <strain evidence="2">DSM 18177</strain>
    </source>
</reference>
<dbReference type="KEGG" id="bvs:BARVI_03925"/>
<sequence length="312" mass="33478">MPGRIADILFDIDIMMIMKSYKFFLYAAAILPAAVSCDRSVLPGGDGGSDEVTGKIDIRTAVGPIVKSPQLGQDGSGNFVSGDMFRLTVSGEGFDDISEIYTVGETELFWSDLELPDNSGTVYFSGCYPDQDAVSDGSFRFDMPADGETDLLLAKAVPVAYQASAVELKFSHAFHRLAIEYVSVGTYSDSDLSQVATSVNAMSSCTVDLRKGEVESGSAARPARYMEKKGNSVSYMLIPQQKDDVTVEVSFQGMKKTFTLPDTTGDGQALSQLEGGKMLTVRLEISSDGIRMDGVEIIGWESQGTVNGGISF</sequence>
<dbReference type="AlphaFoldDB" id="W0ESB1"/>
<evidence type="ECO:0000313" key="2">
    <source>
        <dbReference type="Proteomes" id="UP000018901"/>
    </source>
</evidence>
<keyword evidence="2" id="KW-1185">Reference proteome</keyword>
<name>W0ESB1_9BACT</name>
<accession>W0ESB1</accession>
<dbReference type="STRING" id="880074.BARVI_03925"/>